<dbReference type="PANTHER" id="PTHR34404">
    <property type="entry name" value="REGULATORY PROTEIN, FMDB FAMILY"/>
    <property type="match status" value="1"/>
</dbReference>
<dbReference type="PANTHER" id="PTHR34404:SF2">
    <property type="entry name" value="CONSERVED SERINE RICH PROTEIN"/>
    <property type="match status" value="1"/>
</dbReference>
<comment type="caution">
    <text evidence="2">The sequence shown here is derived from an EMBL/GenBank/DDBJ whole genome shotgun (WGS) entry which is preliminary data.</text>
</comment>
<organism evidence="2 3">
    <name type="scientific">Candidatus Gallitreponema excrementavium</name>
    <dbReference type="NCBI Taxonomy" id="2840840"/>
    <lineage>
        <taxon>Bacteria</taxon>
        <taxon>Pseudomonadati</taxon>
        <taxon>Spirochaetota</taxon>
        <taxon>Spirochaetia</taxon>
        <taxon>Spirochaetales</taxon>
        <taxon>Candidatus Gallitreponema</taxon>
    </lineage>
</organism>
<reference evidence="2" key="1">
    <citation type="submission" date="2020-10" db="EMBL/GenBank/DDBJ databases">
        <authorList>
            <person name="Gilroy R."/>
        </authorList>
    </citation>
    <scope>NUCLEOTIDE SEQUENCE</scope>
    <source>
        <strain evidence="2">10532</strain>
    </source>
</reference>
<gene>
    <name evidence="2" type="ORF">IAA81_02085</name>
</gene>
<proteinExistence type="predicted"/>
<evidence type="ECO:0000259" key="1">
    <source>
        <dbReference type="SMART" id="SM00834"/>
    </source>
</evidence>
<name>A0A9D9HNC2_9SPIR</name>
<dbReference type="Pfam" id="PF09723">
    <property type="entry name" value="Zn_ribbon_8"/>
    <property type="match status" value="1"/>
</dbReference>
<reference evidence="2" key="2">
    <citation type="journal article" date="2021" name="PeerJ">
        <title>Extensive microbial diversity within the chicken gut microbiome revealed by metagenomics and culture.</title>
        <authorList>
            <person name="Gilroy R."/>
            <person name="Ravi A."/>
            <person name="Getino M."/>
            <person name="Pursley I."/>
            <person name="Horton D.L."/>
            <person name="Alikhan N.F."/>
            <person name="Baker D."/>
            <person name="Gharbi K."/>
            <person name="Hall N."/>
            <person name="Watson M."/>
            <person name="Adriaenssens E.M."/>
            <person name="Foster-Nyarko E."/>
            <person name="Jarju S."/>
            <person name="Secka A."/>
            <person name="Antonio M."/>
            <person name="Oren A."/>
            <person name="Chaudhuri R.R."/>
            <person name="La Ragione R."/>
            <person name="Hildebrand F."/>
            <person name="Pallen M.J."/>
        </authorList>
    </citation>
    <scope>NUCLEOTIDE SEQUENCE</scope>
    <source>
        <strain evidence="2">10532</strain>
    </source>
</reference>
<feature type="domain" description="Putative regulatory protein FmdB zinc ribbon" evidence="1">
    <location>
        <begin position="1"/>
        <end position="41"/>
    </location>
</feature>
<accession>A0A9D9HNC2</accession>
<dbReference type="SMART" id="SM00834">
    <property type="entry name" value="CxxC_CXXC_SSSS"/>
    <property type="match status" value="1"/>
</dbReference>
<dbReference type="NCBIfam" id="TIGR02605">
    <property type="entry name" value="CxxC_CxxC_SSSS"/>
    <property type="match status" value="1"/>
</dbReference>
<evidence type="ECO:0000313" key="3">
    <source>
        <dbReference type="Proteomes" id="UP000823638"/>
    </source>
</evidence>
<evidence type="ECO:0000313" key="2">
    <source>
        <dbReference type="EMBL" id="MBO8457001.1"/>
    </source>
</evidence>
<sequence length="70" mass="7608">MPLYDYKCRICGKKFEVIQKMSDRPVALCPDCGGEGERQISSEIGISFKGTGFYVNDSHSNGGSPASESK</sequence>
<dbReference type="Proteomes" id="UP000823638">
    <property type="component" value="Unassembled WGS sequence"/>
</dbReference>
<dbReference type="EMBL" id="JADIMM010000023">
    <property type="protein sequence ID" value="MBO8457001.1"/>
    <property type="molecule type" value="Genomic_DNA"/>
</dbReference>
<dbReference type="InterPro" id="IPR013429">
    <property type="entry name" value="Regulatory_FmdB_Zinc_ribbon"/>
</dbReference>
<protein>
    <submittedName>
        <fullName evidence="2">FmdB family transcriptional regulator</fullName>
    </submittedName>
</protein>
<dbReference type="AlphaFoldDB" id="A0A9D9HNC2"/>